<evidence type="ECO:0000313" key="1">
    <source>
        <dbReference type="EMBL" id="KAF0316207.1"/>
    </source>
</evidence>
<keyword evidence="2" id="KW-1185">Reference proteome</keyword>
<organism evidence="1 2">
    <name type="scientific">Colletotrichum asianum</name>
    <dbReference type="NCBI Taxonomy" id="702518"/>
    <lineage>
        <taxon>Eukaryota</taxon>
        <taxon>Fungi</taxon>
        <taxon>Dikarya</taxon>
        <taxon>Ascomycota</taxon>
        <taxon>Pezizomycotina</taxon>
        <taxon>Sordariomycetes</taxon>
        <taxon>Hypocreomycetidae</taxon>
        <taxon>Glomerellales</taxon>
        <taxon>Glomerellaceae</taxon>
        <taxon>Colletotrichum</taxon>
        <taxon>Colletotrichum gloeosporioides species complex</taxon>
    </lineage>
</organism>
<dbReference type="SUPFAM" id="SSF51735">
    <property type="entry name" value="NAD(P)-binding Rossmann-fold domains"/>
    <property type="match status" value="1"/>
</dbReference>
<dbReference type="PANTHER" id="PTHR14097">
    <property type="entry name" value="OXIDOREDUCTASE HTATIP2"/>
    <property type="match status" value="1"/>
</dbReference>
<reference evidence="1 2" key="1">
    <citation type="submission" date="2019-12" db="EMBL/GenBank/DDBJ databases">
        <title>A genome sequence resource for the geographically widespread anthracnose pathogen Colletotrichum asianum.</title>
        <authorList>
            <person name="Meng Y."/>
        </authorList>
    </citation>
    <scope>NUCLEOTIDE SEQUENCE [LARGE SCALE GENOMIC DNA]</scope>
    <source>
        <strain evidence="1 2">ICMP 18580</strain>
    </source>
</reference>
<evidence type="ECO:0000313" key="2">
    <source>
        <dbReference type="Proteomes" id="UP000434172"/>
    </source>
</evidence>
<accession>A0A8H3ZHJ3</accession>
<protein>
    <submittedName>
        <fullName evidence="1">Nucleoside-diphosphate-sugar epimerase</fullName>
    </submittedName>
</protein>
<dbReference type="AlphaFoldDB" id="A0A8H3ZHJ3"/>
<dbReference type="PANTHER" id="PTHR14097:SF8">
    <property type="entry name" value="NAD(P)-BINDING DOMAIN-CONTAINING PROTEIN"/>
    <property type="match status" value="1"/>
</dbReference>
<dbReference type="OrthoDB" id="3535423at2759"/>
<dbReference type="EMBL" id="WOWK01000168">
    <property type="protein sequence ID" value="KAF0316207.1"/>
    <property type="molecule type" value="Genomic_DNA"/>
</dbReference>
<dbReference type="Proteomes" id="UP000434172">
    <property type="component" value="Unassembled WGS sequence"/>
</dbReference>
<comment type="caution">
    <text evidence="1">The sequence shown here is derived from an EMBL/GenBank/DDBJ whole genome shotgun (WGS) entry which is preliminary data.</text>
</comment>
<gene>
    <name evidence="1" type="ORF">GQ607_016576</name>
</gene>
<dbReference type="Gene3D" id="3.40.50.720">
    <property type="entry name" value="NAD(P)-binding Rossmann-like Domain"/>
    <property type="match status" value="1"/>
</dbReference>
<sequence>MKLIIAGANGFVGTELVRQSLRLPSITSIIALSRRPVDIGNGGSSAAEISKLTTVVVGSYDTYSDDEKAVFANADACIWESADDILHLSDRTVAITPSRSDAYEWDEVQRVCLRSPLVALKTMIDARSEAAFGPNSKPIRFVYMSGIASERDQTKTPSFKPKYSLLRGEAESAILALAEEHRPKVEVCIAKPGWITAPNDYMKMAMGFALKWVASLPSICVQEISAAMLHQVVNGFEKDTLLNDDLAGIGRANM</sequence>
<proteinExistence type="predicted"/>
<name>A0A8H3ZHJ3_9PEZI</name>
<dbReference type="InterPro" id="IPR036291">
    <property type="entry name" value="NAD(P)-bd_dom_sf"/>
</dbReference>